<organism evidence="8 9">
    <name type="scientific">Steinernema glaseri</name>
    <dbReference type="NCBI Taxonomy" id="37863"/>
    <lineage>
        <taxon>Eukaryota</taxon>
        <taxon>Metazoa</taxon>
        <taxon>Ecdysozoa</taxon>
        <taxon>Nematoda</taxon>
        <taxon>Chromadorea</taxon>
        <taxon>Rhabditida</taxon>
        <taxon>Tylenchina</taxon>
        <taxon>Panagrolaimomorpha</taxon>
        <taxon>Strongyloidoidea</taxon>
        <taxon>Steinernematidae</taxon>
        <taxon>Steinernema</taxon>
    </lineage>
</organism>
<dbReference type="GO" id="GO:0043065">
    <property type="term" value="P:positive regulation of apoptotic process"/>
    <property type="evidence" value="ECO:0007669"/>
    <property type="project" value="TreeGrafter"/>
</dbReference>
<dbReference type="InterPro" id="IPR011009">
    <property type="entry name" value="Kinase-like_dom_sf"/>
</dbReference>
<evidence type="ECO:0000313" key="8">
    <source>
        <dbReference type="Proteomes" id="UP000095287"/>
    </source>
</evidence>
<dbReference type="WBParaSite" id="L893_g30892.t2">
    <property type="protein sequence ID" value="L893_g30892.t2"/>
    <property type="gene ID" value="L893_g30892"/>
</dbReference>
<feature type="region of interest" description="Disordered" evidence="6">
    <location>
        <begin position="236"/>
        <end position="256"/>
    </location>
</feature>
<keyword evidence="4" id="KW-0418">Kinase</keyword>
<dbReference type="PROSITE" id="PS50011">
    <property type="entry name" value="PROTEIN_KINASE_DOM"/>
    <property type="match status" value="1"/>
</dbReference>
<dbReference type="Proteomes" id="UP000095287">
    <property type="component" value="Unplaced"/>
</dbReference>
<dbReference type="AlphaFoldDB" id="A0A1I7ZXH5"/>
<keyword evidence="2" id="KW-0808">Transferase</keyword>
<dbReference type="GO" id="GO:0035556">
    <property type="term" value="P:intracellular signal transduction"/>
    <property type="evidence" value="ECO:0007669"/>
    <property type="project" value="TreeGrafter"/>
</dbReference>
<dbReference type="InterPro" id="IPR000719">
    <property type="entry name" value="Prot_kinase_dom"/>
</dbReference>
<keyword evidence="1" id="KW-0723">Serine/threonine-protein kinase</keyword>
<dbReference type="GO" id="GO:0004674">
    <property type="term" value="F:protein serine/threonine kinase activity"/>
    <property type="evidence" value="ECO:0007669"/>
    <property type="project" value="UniProtKB-KW"/>
</dbReference>
<evidence type="ECO:0000256" key="4">
    <source>
        <dbReference type="ARBA" id="ARBA00022777"/>
    </source>
</evidence>
<protein>
    <submittedName>
        <fullName evidence="9">Ig-like domain-containing protein</fullName>
    </submittedName>
</protein>
<evidence type="ECO:0000259" key="7">
    <source>
        <dbReference type="PROSITE" id="PS50011"/>
    </source>
</evidence>
<evidence type="ECO:0000256" key="2">
    <source>
        <dbReference type="ARBA" id="ARBA00022679"/>
    </source>
</evidence>
<dbReference type="SUPFAM" id="SSF56112">
    <property type="entry name" value="Protein kinase-like (PK-like)"/>
    <property type="match status" value="1"/>
</dbReference>
<dbReference type="Gene3D" id="1.10.510.10">
    <property type="entry name" value="Transferase(Phosphotransferase) domain 1"/>
    <property type="match status" value="1"/>
</dbReference>
<evidence type="ECO:0000256" key="6">
    <source>
        <dbReference type="SAM" id="MobiDB-lite"/>
    </source>
</evidence>
<name>A0A1I7ZXH5_9BILA</name>
<evidence type="ECO:0000313" key="9">
    <source>
        <dbReference type="WBParaSite" id="L893_g30892.t2"/>
    </source>
</evidence>
<proteinExistence type="predicted"/>
<keyword evidence="5" id="KW-0067">ATP-binding</keyword>
<feature type="domain" description="Protein kinase" evidence="7">
    <location>
        <begin position="1"/>
        <end position="197"/>
    </location>
</feature>
<evidence type="ECO:0000256" key="3">
    <source>
        <dbReference type="ARBA" id="ARBA00022741"/>
    </source>
</evidence>
<feature type="region of interest" description="Disordered" evidence="6">
    <location>
        <begin position="311"/>
        <end position="330"/>
    </location>
</feature>
<sequence length="330" mass="36160">MVLQVSVPIVGGTLLDSLIAPVRTSDTDGVYREEQVQIFMRQLLAALQYMHNKKIAHLDLRPEACLLQDDHIRLADFGQSRRLMAGRIHGEIQGSPEFVSPEIASCKENVTLATDMWSTGVLTYVLLSGISPFLGDSDAETLANVQRGQYSLDVPEFDDISDNAKDFINRLLQKQPHTFMLTKEAERRLTDGSNDSLPDTRFTSVWNQTLLMGLGTLFCPLFPFLVTQNIEPHVRRGSSRAPMDARATAEGSKARVGLSPRVQIPPQVAGAPRLRPTNALRTTHPAARGAAHVGGQLGSRLVSAASSSLRLLTNQGRPDQPDGQHARGLR</sequence>
<feature type="compositionally biased region" description="Basic and acidic residues" evidence="6">
    <location>
        <begin position="319"/>
        <end position="330"/>
    </location>
</feature>
<keyword evidence="3" id="KW-0547">Nucleotide-binding</keyword>
<dbReference type="GO" id="GO:0005634">
    <property type="term" value="C:nucleus"/>
    <property type="evidence" value="ECO:0007669"/>
    <property type="project" value="TreeGrafter"/>
</dbReference>
<evidence type="ECO:0000256" key="5">
    <source>
        <dbReference type="ARBA" id="ARBA00022840"/>
    </source>
</evidence>
<reference evidence="9" key="1">
    <citation type="submission" date="2016-11" db="UniProtKB">
        <authorList>
            <consortium name="WormBaseParasite"/>
        </authorList>
    </citation>
    <scope>IDENTIFICATION</scope>
</reference>
<keyword evidence="8" id="KW-1185">Reference proteome</keyword>
<accession>A0A1I7ZXH5</accession>
<dbReference type="PANTHER" id="PTHR24342:SF14">
    <property type="entry name" value="DEATH-ASSOCIATED PROTEIN KINASE DAPK-1"/>
    <property type="match status" value="1"/>
</dbReference>
<dbReference type="SMART" id="SM00220">
    <property type="entry name" value="S_TKc"/>
    <property type="match status" value="1"/>
</dbReference>
<dbReference type="Pfam" id="PF00069">
    <property type="entry name" value="Pkinase"/>
    <property type="match status" value="1"/>
</dbReference>
<dbReference type="PANTHER" id="PTHR24342">
    <property type="entry name" value="SERINE/THREONINE-PROTEIN KINASE 17"/>
    <property type="match status" value="1"/>
</dbReference>
<evidence type="ECO:0000256" key="1">
    <source>
        <dbReference type="ARBA" id="ARBA00022527"/>
    </source>
</evidence>
<dbReference type="GO" id="GO:0005524">
    <property type="term" value="F:ATP binding"/>
    <property type="evidence" value="ECO:0007669"/>
    <property type="project" value="UniProtKB-KW"/>
</dbReference>